<evidence type="ECO:0000313" key="4">
    <source>
        <dbReference type="Proteomes" id="UP000246991"/>
    </source>
</evidence>
<dbReference type="Proteomes" id="UP000246991">
    <property type="component" value="Unassembled WGS sequence"/>
</dbReference>
<evidence type="ECO:0000313" key="3">
    <source>
        <dbReference type="EMBL" id="PWW73238.1"/>
    </source>
</evidence>
<gene>
    <name evidence="3" type="ORF">C7212DRAFT_347240</name>
</gene>
<sequence>MPLFSRSPFFILPLACSLVPQLATRLPLSQNRIYWEINNRKKSHTNLASDVNVLPVAPVSEDTWYERLQQQRRELVQETRELLQETNQQRAQELRELRQEYQALVSERQLKLDAKIQENRDLLHAVLQQKNHGLWLARNFNVRGALERIAFQATLQKMIRVNADSGVQPRLNLLAGLPKFNAILHQEVLQRGLVKSQTNTALKHIYHEVSKHAHGNDGLIVVRTTDFTPAELAVLVSFLKLQDQWQYPLQCLGYLQTGLLPILIVVEVYLP</sequence>
<organism evidence="3 4">
    <name type="scientific">Tuber magnatum</name>
    <name type="common">white Piedmont truffle</name>
    <dbReference type="NCBI Taxonomy" id="42249"/>
    <lineage>
        <taxon>Eukaryota</taxon>
        <taxon>Fungi</taxon>
        <taxon>Dikarya</taxon>
        <taxon>Ascomycota</taxon>
        <taxon>Pezizomycotina</taxon>
        <taxon>Pezizomycetes</taxon>
        <taxon>Pezizales</taxon>
        <taxon>Tuberaceae</taxon>
        <taxon>Tuber</taxon>
    </lineage>
</organism>
<feature type="signal peptide" evidence="2">
    <location>
        <begin position="1"/>
        <end position="23"/>
    </location>
</feature>
<feature type="coiled-coil region" evidence="1">
    <location>
        <begin position="65"/>
        <end position="114"/>
    </location>
</feature>
<evidence type="ECO:0000256" key="2">
    <source>
        <dbReference type="SAM" id="SignalP"/>
    </source>
</evidence>
<keyword evidence="1" id="KW-0175">Coiled coil</keyword>
<name>A0A317SGA6_9PEZI</name>
<evidence type="ECO:0000256" key="1">
    <source>
        <dbReference type="SAM" id="Coils"/>
    </source>
</evidence>
<keyword evidence="2" id="KW-0732">Signal</keyword>
<dbReference type="OrthoDB" id="5425868at2759"/>
<dbReference type="EMBL" id="PYWC01000084">
    <property type="protein sequence ID" value="PWW73238.1"/>
    <property type="molecule type" value="Genomic_DNA"/>
</dbReference>
<comment type="caution">
    <text evidence="3">The sequence shown here is derived from an EMBL/GenBank/DDBJ whole genome shotgun (WGS) entry which is preliminary data.</text>
</comment>
<reference evidence="3 4" key="1">
    <citation type="submission" date="2018-03" db="EMBL/GenBank/DDBJ databases">
        <title>Genomes of Pezizomycetes fungi and the evolution of truffles.</title>
        <authorList>
            <person name="Murat C."/>
            <person name="Payen T."/>
            <person name="Noel B."/>
            <person name="Kuo A."/>
            <person name="Martin F.M."/>
        </authorList>
    </citation>
    <scope>NUCLEOTIDE SEQUENCE [LARGE SCALE GENOMIC DNA]</scope>
    <source>
        <strain evidence="3">091103-1</strain>
    </source>
</reference>
<proteinExistence type="predicted"/>
<feature type="chain" id="PRO_5016371282" evidence="2">
    <location>
        <begin position="24"/>
        <end position="271"/>
    </location>
</feature>
<keyword evidence="4" id="KW-1185">Reference proteome</keyword>
<accession>A0A317SGA6</accession>
<protein>
    <submittedName>
        <fullName evidence="3">Uncharacterized protein</fullName>
    </submittedName>
</protein>
<dbReference type="AlphaFoldDB" id="A0A317SGA6"/>